<dbReference type="AlphaFoldDB" id="K8EAB4"/>
<protein>
    <submittedName>
        <fullName evidence="1">Uncharacterized protein</fullName>
    </submittedName>
</protein>
<evidence type="ECO:0000313" key="2">
    <source>
        <dbReference type="Proteomes" id="UP000198341"/>
    </source>
</evidence>
<dbReference type="KEGG" id="bpg:Bathy01g04800"/>
<dbReference type="EMBL" id="FO082278">
    <property type="protein sequence ID" value="CCO14634.1"/>
    <property type="molecule type" value="Genomic_DNA"/>
</dbReference>
<dbReference type="GeneID" id="19018215"/>
<dbReference type="Proteomes" id="UP000198341">
    <property type="component" value="Chromosome 1"/>
</dbReference>
<organism evidence="1 2">
    <name type="scientific">Bathycoccus prasinos</name>
    <dbReference type="NCBI Taxonomy" id="41875"/>
    <lineage>
        <taxon>Eukaryota</taxon>
        <taxon>Viridiplantae</taxon>
        <taxon>Chlorophyta</taxon>
        <taxon>Mamiellophyceae</taxon>
        <taxon>Mamiellales</taxon>
        <taxon>Bathycoccaceae</taxon>
        <taxon>Bathycoccus</taxon>
    </lineage>
</organism>
<dbReference type="RefSeq" id="XP_007515755.1">
    <property type="nucleotide sequence ID" value="XM_007515693.1"/>
</dbReference>
<name>K8EAB4_9CHLO</name>
<sequence>MPRLFKGLHIMLHSMPQHLTILTTGSVFQRKLQTSQPICRDFQNGRCFRSRCVSKFRWPAQNFLFFDTNAGGAGNAPDDKKKGRVKKLTTFEQKILLLCLHLL</sequence>
<reference evidence="1 2" key="1">
    <citation type="submission" date="2011-10" db="EMBL/GenBank/DDBJ databases">
        <authorList>
            <person name="Genoscope - CEA"/>
        </authorList>
    </citation>
    <scope>NUCLEOTIDE SEQUENCE [LARGE SCALE GENOMIC DNA]</scope>
    <source>
        <strain evidence="1 2">RCC 1105</strain>
    </source>
</reference>
<gene>
    <name evidence="1" type="ORF">Bathy01g04800</name>
</gene>
<evidence type="ECO:0000313" key="1">
    <source>
        <dbReference type="EMBL" id="CCO14634.1"/>
    </source>
</evidence>
<dbReference type="OrthoDB" id="411372at2759"/>
<keyword evidence="2" id="KW-1185">Reference proteome</keyword>
<proteinExistence type="predicted"/>
<accession>K8EAB4</accession>